<evidence type="ECO:0000256" key="1">
    <source>
        <dbReference type="SAM" id="SignalP"/>
    </source>
</evidence>
<sequence length="106" mass="11985">MLNRCFSIPAFFLTFVLLSLQLQMIFNDETAPGGVRLWALVSVAPAALDDPLGARSRQLPSGVSLCRVRQPPPDCSAYRNLWLYIEKTRLDYSCIIYLFSKRQVSS</sequence>
<keyword evidence="3" id="KW-1185">Reference proteome</keyword>
<reference evidence="2 3" key="1">
    <citation type="journal article" date="2015" name="Genome Biol.">
        <title>Comparative genomics of Steinernema reveals deeply conserved gene regulatory networks.</title>
        <authorList>
            <person name="Dillman A.R."/>
            <person name="Macchietto M."/>
            <person name="Porter C.F."/>
            <person name="Rogers A."/>
            <person name="Williams B."/>
            <person name="Antoshechkin I."/>
            <person name="Lee M.M."/>
            <person name="Goodwin Z."/>
            <person name="Lu X."/>
            <person name="Lewis E.E."/>
            <person name="Goodrich-Blair H."/>
            <person name="Stock S.P."/>
            <person name="Adams B.J."/>
            <person name="Sternberg P.W."/>
            <person name="Mortazavi A."/>
        </authorList>
    </citation>
    <scope>NUCLEOTIDE SEQUENCE [LARGE SCALE GENOMIC DNA]</scope>
    <source>
        <strain evidence="2 3">ALL</strain>
    </source>
</reference>
<evidence type="ECO:0008006" key="4">
    <source>
        <dbReference type="Google" id="ProtNLM"/>
    </source>
</evidence>
<evidence type="ECO:0000313" key="2">
    <source>
        <dbReference type="EMBL" id="TKR94864.1"/>
    </source>
</evidence>
<dbReference type="EMBL" id="AZBU02000002">
    <property type="protein sequence ID" value="TKR94864.1"/>
    <property type="molecule type" value="Genomic_DNA"/>
</dbReference>
<name>A0A4U5PFK4_STECR</name>
<comment type="caution">
    <text evidence="2">The sequence shown here is derived from an EMBL/GenBank/DDBJ whole genome shotgun (WGS) entry which is preliminary data.</text>
</comment>
<feature type="chain" id="PRO_5020661224" description="Secreted protein" evidence="1">
    <location>
        <begin position="28"/>
        <end position="106"/>
    </location>
</feature>
<gene>
    <name evidence="2" type="ORF">L596_009098</name>
</gene>
<evidence type="ECO:0000313" key="3">
    <source>
        <dbReference type="Proteomes" id="UP000298663"/>
    </source>
</evidence>
<dbReference type="AlphaFoldDB" id="A0A4U5PFK4"/>
<accession>A0A4U5PFK4</accession>
<reference evidence="2 3" key="2">
    <citation type="journal article" date="2019" name="G3 (Bethesda)">
        <title>Hybrid Assembly of the Genome of the Entomopathogenic Nematode Steinernema carpocapsae Identifies the X-Chromosome.</title>
        <authorList>
            <person name="Serra L."/>
            <person name="Macchietto M."/>
            <person name="Macias-Munoz A."/>
            <person name="McGill C.J."/>
            <person name="Rodriguez I.M."/>
            <person name="Rodriguez B."/>
            <person name="Murad R."/>
            <person name="Mortazavi A."/>
        </authorList>
    </citation>
    <scope>NUCLEOTIDE SEQUENCE [LARGE SCALE GENOMIC DNA]</scope>
    <source>
        <strain evidence="2 3">ALL</strain>
    </source>
</reference>
<keyword evidence="1" id="KW-0732">Signal</keyword>
<feature type="signal peptide" evidence="1">
    <location>
        <begin position="1"/>
        <end position="27"/>
    </location>
</feature>
<proteinExistence type="predicted"/>
<protein>
    <recommendedName>
        <fullName evidence="4">Secreted protein</fullName>
    </recommendedName>
</protein>
<dbReference type="Proteomes" id="UP000298663">
    <property type="component" value="Unassembled WGS sequence"/>
</dbReference>
<organism evidence="2 3">
    <name type="scientific">Steinernema carpocapsae</name>
    <name type="common">Entomopathogenic nematode</name>
    <dbReference type="NCBI Taxonomy" id="34508"/>
    <lineage>
        <taxon>Eukaryota</taxon>
        <taxon>Metazoa</taxon>
        <taxon>Ecdysozoa</taxon>
        <taxon>Nematoda</taxon>
        <taxon>Chromadorea</taxon>
        <taxon>Rhabditida</taxon>
        <taxon>Tylenchina</taxon>
        <taxon>Panagrolaimomorpha</taxon>
        <taxon>Strongyloidoidea</taxon>
        <taxon>Steinernematidae</taxon>
        <taxon>Steinernema</taxon>
    </lineage>
</organism>